<evidence type="ECO:0000259" key="2">
    <source>
        <dbReference type="PROSITE" id="PS51263"/>
    </source>
</evidence>
<gene>
    <name evidence="4" type="primary">LOC108706469</name>
</gene>
<feature type="compositionally biased region" description="Basic and acidic residues" evidence="1">
    <location>
        <begin position="213"/>
        <end position="263"/>
    </location>
</feature>
<dbReference type="KEGG" id="xla:108706469"/>
<dbReference type="OrthoDB" id="5971719at2759"/>
<dbReference type="GO" id="GO:0045211">
    <property type="term" value="C:postsynaptic membrane"/>
    <property type="evidence" value="ECO:0007669"/>
    <property type="project" value="TreeGrafter"/>
</dbReference>
<dbReference type="GO" id="GO:0014069">
    <property type="term" value="C:postsynaptic density"/>
    <property type="evidence" value="ECO:0007669"/>
    <property type="project" value="TreeGrafter"/>
</dbReference>
<dbReference type="CTD" id="108706469"/>
<dbReference type="RefSeq" id="XP_018098424.1">
    <property type="nucleotide sequence ID" value="XM_018242935.2"/>
</dbReference>
<dbReference type="Gene3D" id="3.40.20.10">
    <property type="entry name" value="Severin"/>
    <property type="match status" value="1"/>
</dbReference>
<dbReference type="PROSITE" id="PS51263">
    <property type="entry name" value="ADF_H"/>
    <property type="match status" value="1"/>
</dbReference>
<dbReference type="GeneID" id="108706469"/>
<name>A0A8J0U6Q0_XENLA</name>
<dbReference type="GO" id="GO:0051015">
    <property type="term" value="F:actin filament binding"/>
    <property type="evidence" value="ECO:0007669"/>
    <property type="project" value="TreeGrafter"/>
</dbReference>
<feature type="domain" description="ADF-H" evidence="2">
    <location>
        <begin position="6"/>
        <end position="134"/>
    </location>
</feature>
<evidence type="ECO:0000313" key="4">
    <source>
        <dbReference type="RefSeq" id="XP_018098424.1"/>
    </source>
</evidence>
<dbReference type="GO" id="GO:0045773">
    <property type="term" value="P:positive regulation of axon extension"/>
    <property type="evidence" value="ECO:0007669"/>
    <property type="project" value="TreeGrafter"/>
</dbReference>
<dbReference type="PANTHER" id="PTHR10829">
    <property type="entry name" value="CORTACTIN AND DREBRIN"/>
    <property type="match status" value="1"/>
</dbReference>
<dbReference type="Proteomes" id="UP000186698">
    <property type="component" value="Chromosome 1S"/>
</dbReference>
<keyword evidence="3" id="KW-1185">Reference proteome</keyword>
<dbReference type="GO" id="GO:0048812">
    <property type="term" value="P:neuron projection morphogenesis"/>
    <property type="evidence" value="ECO:0007669"/>
    <property type="project" value="TreeGrafter"/>
</dbReference>
<dbReference type="Pfam" id="PF00241">
    <property type="entry name" value="Cofilin_ADF"/>
    <property type="match status" value="1"/>
</dbReference>
<dbReference type="GO" id="GO:0030864">
    <property type="term" value="C:cortical actin cytoskeleton"/>
    <property type="evidence" value="ECO:0007669"/>
    <property type="project" value="TreeGrafter"/>
</dbReference>
<protein>
    <submittedName>
        <fullName evidence="4">Drebrin isoform X3</fullName>
    </submittedName>
</protein>
<dbReference type="GO" id="GO:0030425">
    <property type="term" value="C:dendrite"/>
    <property type="evidence" value="ECO:0007669"/>
    <property type="project" value="TreeGrafter"/>
</dbReference>
<dbReference type="GO" id="GO:0061003">
    <property type="term" value="P:positive regulation of dendritic spine morphogenesis"/>
    <property type="evidence" value="ECO:0007669"/>
    <property type="project" value="TreeGrafter"/>
</dbReference>
<accession>A0A8J0U6Q0</accession>
<reference evidence="4" key="1">
    <citation type="submission" date="2025-08" db="UniProtKB">
        <authorList>
            <consortium name="RefSeq"/>
        </authorList>
    </citation>
    <scope>IDENTIFICATION</scope>
    <source>
        <strain evidence="4">J_2021</strain>
        <tissue evidence="4">Erythrocytes</tissue>
    </source>
</reference>
<proteinExistence type="predicted"/>
<dbReference type="GO" id="GO:0098974">
    <property type="term" value="P:postsynaptic actin cytoskeleton organization"/>
    <property type="evidence" value="ECO:0007669"/>
    <property type="project" value="TreeGrafter"/>
</dbReference>
<dbReference type="GO" id="GO:0030027">
    <property type="term" value="C:lamellipodium"/>
    <property type="evidence" value="ECO:0007669"/>
    <property type="project" value="TreeGrafter"/>
</dbReference>
<dbReference type="InterPro" id="IPR029006">
    <property type="entry name" value="ADF-H/Gelsolin-like_dom_sf"/>
</dbReference>
<dbReference type="PANTHER" id="PTHR10829:SF9">
    <property type="entry name" value="ADF-H DOMAIN-CONTAINING PROTEIN"/>
    <property type="match status" value="1"/>
</dbReference>
<evidence type="ECO:0000313" key="3">
    <source>
        <dbReference type="Proteomes" id="UP000186698"/>
    </source>
</evidence>
<organism evidence="3 4">
    <name type="scientific">Xenopus laevis</name>
    <name type="common">African clawed frog</name>
    <dbReference type="NCBI Taxonomy" id="8355"/>
    <lineage>
        <taxon>Eukaryota</taxon>
        <taxon>Metazoa</taxon>
        <taxon>Chordata</taxon>
        <taxon>Craniata</taxon>
        <taxon>Vertebrata</taxon>
        <taxon>Euteleostomi</taxon>
        <taxon>Amphibia</taxon>
        <taxon>Batrachia</taxon>
        <taxon>Anura</taxon>
        <taxon>Pipoidea</taxon>
        <taxon>Pipidae</taxon>
        <taxon>Xenopodinae</taxon>
        <taxon>Xenopus</taxon>
        <taxon>Xenopus</taxon>
    </lineage>
</organism>
<dbReference type="InterPro" id="IPR002108">
    <property type="entry name" value="ADF-H"/>
</dbReference>
<sequence>MPTPPDLESHHLSLVTAQQDVLSPRSSTDWAVFAYEKRWDLKLLDSGAGGLEELTKKLNVQSILYGLCRVSDPNSQKQRVILIHWVGENVGESQREISRGHIPAIRKFFREASVFLCARRLEDLTADVVAQALGQEVPPGVTFPRPRHPGSNELVGTNYRKTNPAIEMRFSKREAFWQRSEKEEERRKEKERQRLLEEKIALEKLRVERERLEEEQRERRIQEKERLVEEQRKEQARLEVEQRKKEKDRWMQQQKEHEEEMKGRFKRSQSIEMAA</sequence>
<dbReference type="GO" id="GO:0005884">
    <property type="term" value="C:actin filament"/>
    <property type="evidence" value="ECO:0007669"/>
    <property type="project" value="TreeGrafter"/>
</dbReference>
<dbReference type="SUPFAM" id="SSF55753">
    <property type="entry name" value="Actin depolymerizing proteins"/>
    <property type="match status" value="1"/>
</dbReference>
<feature type="region of interest" description="Disordered" evidence="1">
    <location>
        <begin position="213"/>
        <end position="275"/>
    </location>
</feature>
<dbReference type="GO" id="GO:0030427">
    <property type="term" value="C:site of polarized growth"/>
    <property type="evidence" value="ECO:0007669"/>
    <property type="project" value="TreeGrafter"/>
</dbReference>
<evidence type="ECO:0000256" key="1">
    <source>
        <dbReference type="SAM" id="MobiDB-lite"/>
    </source>
</evidence>
<dbReference type="AlphaFoldDB" id="A0A8J0U6Q0"/>
<dbReference type="SMART" id="SM00102">
    <property type="entry name" value="ADF"/>
    <property type="match status" value="1"/>
</dbReference>
<dbReference type="GO" id="GO:0030833">
    <property type="term" value="P:regulation of actin filament polymerization"/>
    <property type="evidence" value="ECO:0007669"/>
    <property type="project" value="TreeGrafter"/>
</dbReference>